<accession>A0A2U3LDI2</accession>
<evidence type="ECO:0000313" key="1">
    <source>
        <dbReference type="EMBL" id="SPF49985.1"/>
    </source>
</evidence>
<reference evidence="2" key="1">
    <citation type="submission" date="2018-02" db="EMBL/GenBank/DDBJ databases">
        <authorList>
            <person name="Hausmann B."/>
        </authorList>
    </citation>
    <scope>NUCLEOTIDE SEQUENCE [LARGE SCALE GENOMIC DNA]</scope>
    <source>
        <strain evidence="2">Peat soil MAG SbF1</strain>
    </source>
</reference>
<dbReference type="Proteomes" id="UP000238916">
    <property type="component" value="Unassembled WGS sequence"/>
</dbReference>
<proteinExistence type="predicted"/>
<evidence type="ECO:0000313" key="2">
    <source>
        <dbReference type="Proteomes" id="UP000238916"/>
    </source>
</evidence>
<name>A0A2U3LDI2_9FIRM</name>
<dbReference type="EMBL" id="OMOF01000411">
    <property type="protein sequence ID" value="SPF49985.1"/>
    <property type="molecule type" value="Genomic_DNA"/>
</dbReference>
<dbReference type="AlphaFoldDB" id="A0A2U3LDI2"/>
<protein>
    <submittedName>
        <fullName evidence="1">Uncharacterized protein</fullName>
    </submittedName>
</protein>
<organism evidence="1 2">
    <name type="scientific">Candidatus Desulfosporosinus infrequens</name>
    <dbReference type="NCBI Taxonomy" id="2043169"/>
    <lineage>
        <taxon>Bacteria</taxon>
        <taxon>Bacillati</taxon>
        <taxon>Bacillota</taxon>
        <taxon>Clostridia</taxon>
        <taxon>Eubacteriales</taxon>
        <taxon>Desulfitobacteriaceae</taxon>
        <taxon>Desulfosporosinus</taxon>
    </lineage>
</organism>
<gene>
    <name evidence="1" type="ORF">SBF1_4690001</name>
</gene>
<sequence length="91" mass="10615">MVLAGEQLKKMANLVVSVEVSAECHFGTRRLERIYQDHREKAAYMKNKGYEWNVYKYNYVEVVGKMKDVADRSQKAIGKKMGEGIDEYVEY</sequence>